<dbReference type="EMBL" id="KV453844">
    <property type="protein sequence ID" value="ODV88334.1"/>
    <property type="molecule type" value="Genomic_DNA"/>
</dbReference>
<keyword evidence="13" id="KW-0804">Transcription</keyword>
<evidence type="ECO:0000256" key="11">
    <source>
        <dbReference type="ARBA" id="ARBA00022884"/>
    </source>
</evidence>
<dbReference type="PANTHER" id="PTHR10797">
    <property type="entry name" value="CCR4-NOT TRANSCRIPTION COMPLEX SUBUNIT"/>
    <property type="match status" value="1"/>
</dbReference>
<evidence type="ECO:0000256" key="13">
    <source>
        <dbReference type="ARBA" id="ARBA00023163"/>
    </source>
</evidence>
<evidence type="ECO:0000256" key="6">
    <source>
        <dbReference type="ARBA" id="ARBA00022490"/>
    </source>
</evidence>
<dbReference type="Proteomes" id="UP000095023">
    <property type="component" value="Unassembled WGS sequence"/>
</dbReference>
<dbReference type="GO" id="GO:0005737">
    <property type="term" value="C:cytoplasm"/>
    <property type="evidence" value="ECO:0007669"/>
    <property type="project" value="UniProtKB-SubCell"/>
</dbReference>
<evidence type="ECO:0000256" key="3">
    <source>
        <dbReference type="ARBA" id="ARBA00004496"/>
    </source>
</evidence>
<proteinExistence type="inferred from homology"/>
<protein>
    <recommendedName>
        <fullName evidence="5">poly(A)-specific ribonuclease</fullName>
        <ecNumber evidence="5">3.1.13.4</ecNumber>
    </recommendedName>
</protein>
<dbReference type="InterPro" id="IPR012337">
    <property type="entry name" value="RNaseH-like_sf"/>
</dbReference>
<comment type="similarity">
    <text evidence="4">Belongs to the CAF1 family.</text>
</comment>
<dbReference type="Gene3D" id="3.30.420.10">
    <property type="entry name" value="Ribonuclease H-like superfamily/Ribonuclease H"/>
    <property type="match status" value="1"/>
</dbReference>
<comment type="catalytic activity">
    <reaction evidence="1">
        <text>Exonucleolytic cleavage of poly(A) to 5'-AMP.</text>
        <dbReference type="EC" id="3.1.13.4"/>
    </reaction>
</comment>
<evidence type="ECO:0000256" key="14">
    <source>
        <dbReference type="ARBA" id="ARBA00023242"/>
    </source>
</evidence>
<evidence type="ECO:0000256" key="12">
    <source>
        <dbReference type="ARBA" id="ARBA00023015"/>
    </source>
</evidence>
<comment type="subcellular location">
    <subcellularLocation>
        <location evidence="3">Cytoplasm</location>
    </subcellularLocation>
    <subcellularLocation>
        <location evidence="2">Nucleus</location>
    </subcellularLocation>
</comment>
<keyword evidence="8" id="KW-0479">Metal-binding</keyword>
<dbReference type="GO" id="GO:0000289">
    <property type="term" value="P:nuclear-transcribed mRNA poly(A) tail shortening"/>
    <property type="evidence" value="ECO:0007669"/>
    <property type="project" value="EnsemblFungi"/>
</dbReference>
<dbReference type="OrthoDB" id="1164111at2759"/>
<keyword evidence="14" id="KW-0539">Nucleus</keyword>
<evidence type="ECO:0000256" key="4">
    <source>
        <dbReference type="ARBA" id="ARBA00008372"/>
    </source>
</evidence>
<evidence type="ECO:0000256" key="7">
    <source>
        <dbReference type="ARBA" id="ARBA00022722"/>
    </source>
</evidence>
<name>A0A1E4T9B4_9ASCO</name>
<keyword evidence="16" id="KW-1185">Reference proteome</keyword>
<gene>
    <name evidence="15" type="ORF">CANCADRAFT_29600</name>
</gene>
<keyword evidence="10" id="KW-0269">Exonuclease</keyword>
<dbReference type="Pfam" id="PF04857">
    <property type="entry name" value="CAF1"/>
    <property type="match status" value="2"/>
</dbReference>
<keyword evidence="9" id="KW-0378">Hydrolase</keyword>
<evidence type="ECO:0000256" key="2">
    <source>
        <dbReference type="ARBA" id="ARBA00004123"/>
    </source>
</evidence>
<accession>A0A1E4T9B4</accession>
<dbReference type="InterPro" id="IPR039637">
    <property type="entry name" value="CNOT7/CNOT8/Pop2"/>
</dbReference>
<evidence type="ECO:0000256" key="8">
    <source>
        <dbReference type="ARBA" id="ARBA00022723"/>
    </source>
</evidence>
<dbReference type="GO" id="GO:0003723">
    <property type="term" value="F:RNA binding"/>
    <property type="evidence" value="ECO:0007669"/>
    <property type="project" value="UniProtKB-KW"/>
</dbReference>
<dbReference type="GO" id="GO:0004535">
    <property type="term" value="F:poly(A)-specific ribonuclease activity"/>
    <property type="evidence" value="ECO:0007669"/>
    <property type="project" value="UniProtKB-EC"/>
</dbReference>
<keyword evidence="6" id="KW-0963">Cytoplasm</keyword>
<evidence type="ECO:0000256" key="1">
    <source>
        <dbReference type="ARBA" id="ARBA00001663"/>
    </source>
</evidence>
<dbReference type="EC" id="3.1.13.4" evidence="5"/>
<organism evidence="15 16">
    <name type="scientific">Tortispora caseinolytica NRRL Y-17796</name>
    <dbReference type="NCBI Taxonomy" id="767744"/>
    <lineage>
        <taxon>Eukaryota</taxon>
        <taxon>Fungi</taxon>
        <taxon>Dikarya</taxon>
        <taxon>Ascomycota</taxon>
        <taxon>Saccharomycotina</taxon>
        <taxon>Trigonopsidomycetes</taxon>
        <taxon>Trigonopsidales</taxon>
        <taxon>Trigonopsidaceae</taxon>
        <taxon>Tortispora</taxon>
    </lineage>
</organism>
<reference evidence="16" key="1">
    <citation type="submission" date="2016-02" db="EMBL/GenBank/DDBJ databases">
        <title>Comparative genomics of biotechnologically important yeasts.</title>
        <authorList>
            <consortium name="DOE Joint Genome Institute"/>
            <person name="Riley R."/>
            <person name="Haridas S."/>
            <person name="Wolfe K.H."/>
            <person name="Lopes M.R."/>
            <person name="Hittinger C.T."/>
            <person name="Goker M."/>
            <person name="Salamov A."/>
            <person name="Wisecaver J."/>
            <person name="Long T.M."/>
            <person name="Aerts A.L."/>
            <person name="Barry K."/>
            <person name="Choi C."/>
            <person name="Clum A."/>
            <person name="Coughlan A.Y."/>
            <person name="Deshpande S."/>
            <person name="Douglass A.P."/>
            <person name="Hanson S.J."/>
            <person name="Klenk H.-P."/>
            <person name="Labutti K."/>
            <person name="Lapidus A."/>
            <person name="Lindquist E."/>
            <person name="Lipzen A."/>
            <person name="Meier-Kolthoff J.P."/>
            <person name="Ohm R.A."/>
            <person name="Otillar R.P."/>
            <person name="Pangilinan J."/>
            <person name="Peng Y."/>
            <person name="Rokas A."/>
            <person name="Rosa C.A."/>
            <person name="Scheuner C."/>
            <person name="Sibirny A.A."/>
            <person name="Slot J.C."/>
            <person name="Stielow J.B."/>
            <person name="Sun H."/>
            <person name="Kurtzman C.P."/>
            <person name="Blackwell M."/>
            <person name="Jeffries T.W."/>
            <person name="Grigoriev I.V."/>
        </authorList>
    </citation>
    <scope>NUCLEOTIDE SEQUENCE [LARGE SCALE GENOMIC DNA]</scope>
    <source>
        <strain evidence="16">NRRL Y-17796</strain>
    </source>
</reference>
<sequence>MPYNYNGQNAAYNTQPSSTTVVRQVWATNLERELALIRDYIEVYPVVALDAEFPGVVARPIGNFNSTTEYHYQTMRCNIDMMRVLQIGITLSDERGNRPEPCTWQFNFKFSVHTDMYSAEGIDVFAKAGVDFAKHENAGIDFNDFAELLISSGLVLEPKVRWVSYHGGYDFGFLLSLMLAQPLPETLAEFLELLHIFFPSFFDVKYLVSFVKPNLRGSINDLAEQLYLPGLDQPHKAGPESYLTSTCYFELCYMFFQDGSEEAYNGFLFGLGPETEMSRPAQAYPLPS</sequence>
<dbReference type="InterPro" id="IPR006941">
    <property type="entry name" value="RNase_CAF1"/>
</dbReference>
<dbReference type="InterPro" id="IPR036397">
    <property type="entry name" value="RNaseH_sf"/>
</dbReference>
<dbReference type="GO" id="GO:0046872">
    <property type="term" value="F:metal ion binding"/>
    <property type="evidence" value="ECO:0007669"/>
    <property type="project" value="UniProtKB-KW"/>
</dbReference>
<evidence type="ECO:0000313" key="15">
    <source>
        <dbReference type="EMBL" id="ODV88334.1"/>
    </source>
</evidence>
<evidence type="ECO:0000313" key="16">
    <source>
        <dbReference type="Proteomes" id="UP000095023"/>
    </source>
</evidence>
<dbReference type="GO" id="GO:0030015">
    <property type="term" value="C:CCR4-NOT core complex"/>
    <property type="evidence" value="ECO:0007669"/>
    <property type="project" value="EnsemblFungi"/>
</dbReference>
<evidence type="ECO:0000256" key="10">
    <source>
        <dbReference type="ARBA" id="ARBA00022839"/>
    </source>
</evidence>
<dbReference type="GO" id="GO:0005634">
    <property type="term" value="C:nucleus"/>
    <property type="evidence" value="ECO:0007669"/>
    <property type="project" value="UniProtKB-SubCell"/>
</dbReference>
<keyword evidence="12" id="KW-0805">Transcription regulation</keyword>
<keyword evidence="11" id="KW-0694">RNA-binding</keyword>
<dbReference type="SUPFAM" id="SSF53098">
    <property type="entry name" value="Ribonuclease H-like"/>
    <property type="match status" value="1"/>
</dbReference>
<evidence type="ECO:0000256" key="9">
    <source>
        <dbReference type="ARBA" id="ARBA00022801"/>
    </source>
</evidence>
<dbReference type="AlphaFoldDB" id="A0A1E4T9B4"/>
<keyword evidence="7" id="KW-0540">Nuclease</keyword>
<evidence type="ECO:0000256" key="5">
    <source>
        <dbReference type="ARBA" id="ARBA00012161"/>
    </source>
</evidence>